<reference evidence="1" key="2">
    <citation type="submission" date="2021-03" db="UniProtKB">
        <authorList>
            <consortium name="EnsemblPlants"/>
        </authorList>
    </citation>
    <scope>IDENTIFICATION</scope>
</reference>
<dbReference type="Proteomes" id="UP000596661">
    <property type="component" value="Chromosome 1"/>
</dbReference>
<evidence type="ECO:0000313" key="2">
    <source>
        <dbReference type="Proteomes" id="UP000596661"/>
    </source>
</evidence>
<protein>
    <submittedName>
        <fullName evidence="1">Uncharacterized protein</fullName>
    </submittedName>
</protein>
<dbReference type="EnsemblPlants" id="novel_model_340_5bd9a17a">
    <property type="protein sequence ID" value="cds.novel_model_340_5bd9a17a"/>
    <property type="gene ID" value="novel_gene_190_5bd9a17a"/>
</dbReference>
<accession>A0A803QZY0</accession>
<reference evidence="1" key="1">
    <citation type="submission" date="2018-11" db="EMBL/GenBank/DDBJ databases">
        <authorList>
            <person name="Grassa J C."/>
        </authorList>
    </citation>
    <scope>NUCLEOTIDE SEQUENCE [LARGE SCALE GENOMIC DNA]</scope>
</reference>
<evidence type="ECO:0000313" key="1">
    <source>
        <dbReference type="EnsemblPlants" id="cds.novel_model_340_5bd9a17a"/>
    </source>
</evidence>
<dbReference type="AlphaFoldDB" id="A0A803QZY0"/>
<dbReference type="EMBL" id="UZAU01000008">
    <property type="status" value="NOT_ANNOTATED_CDS"/>
    <property type="molecule type" value="Genomic_DNA"/>
</dbReference>
<name>A0A803QZY0_CANSA</name>
<proteinExistence type="predicted"/>
<sequence>MSQKSPNCFVLKDWNLRCPSSYYDTLSFHSLFKSFWKPFFTNPFFLFSSHNPNELLPRSLEPSSNLHKLFIVEICYTSKTYINYRIRFLAMEPLQAVMFFQI</sequence>
<keyword evidence="2" id="KW-1185">Reference proteome</keyword>
<organism evidence="1 2">
    <name type="scientific">Cannabis sativa</name>
    <name type="common">Hemp</name>
    <name type="synonym">Marijuana</name>
    <dbReference type="NCBI Taxonomy" id="3483"/>
    <lineage>
        <taxon>Eukaryota</taxon>
        <taxon>Viridiplantae</taxon>
        <taxon>Streptophyta</taxon>
        <taxon>Embryophyta</taxon>
        <taxon>Tracheophyta</taxon>
        <taxon>Spermatophyta</taxon>
        <taxon>Magnoliopsida</taxon>
        <taxon>eudicotyledons</taxon>
        <taxon>Gunneridae</taxon>
        <taxon>Pentapetalae</taxon>
        <taxon>rosids</taxon>
        <taxon>fabids</taxon>
        <taxon>Rosales</taxon>
        <taxon>Cannabaceae</taxon>
        <taxon>Cannabis</taxon>
    </lineage>
</organism>
<dbReference type="Gramene" id="novel_model_340_5bd9a17a">
    <property type="protein sequence ID" value="cds.novel_model_340_5bd9a17a"/>
    <property type="gene ID" value="novel_gene_190_5bd9a17a"/>
</dbReference>